<dbReference type="RefSeq" id="WP_046860426.1">
    <property type="nucleotide sequence ID" value="NZ_CP011412.1"/>
</dbReference>
<dbReference type="EMBL" id="CP011412">
    <property type="protein sequence ID" value="AKH21501.1"/>
    <property type="molecule type" value="Genomic_DNA"/>
</dbReference>
<dbReference type="OrthoDB" id="5570803at2"/>
<sequence length="135" mass="15787">MKIFIPRLSSSTTSRELKRLIDDLLKRRFHFPFTRWPVVGSCEVLQFRDGEGVVEYHGLVSIHPDEAGSWLIDHFREQRLHGQRLTARKFMERRSGGRAKGPRKERRRAHLKIRRVSSSSPTLRGIDQQLGREDA</sequence>
<feature type="compositionally biased region" description="Basic residues" evidence="1">
    <location>
        <begin position="96"/>
        <end position="115"/>
    </location>
</feature>
<proteinExistence type="predicted"/>
<protein>
    <submittedName>
        <fullName evidence="2">Uncharacterized protein</fullName>
    </submittedName>
</protein>
<feature type="region of interest" description="Disordered" evidence="1">
    <location>
        <begin position="90"/>
        <end position="135"/>
    </location>
</feature>
<evidence type="ECO:0000256" key="1">
    <source>
        <dbReference type="SAM" id="MobiDB-lite"/>
    </source>
</evidence>
<evidence type="ECO:0000313" key="3">
    <source>
        <dbReference type="Proteomes" id="UP000034410"/>
    </source>
</evidence>
<accession>A0A0F7JYU0</accession>
<dbReference type="AlphaFoldDB" id="A0A0F7JYU0"/>
<name>A0A0F7JYU0_9GAMM</name>
<organism evidence="2 3">
    <name type="scientific">Sedimenticola thiotaurini</name>
    <dbReference type="NCBI Taxonomy" id="1543721"/>
    <lineage>
        <taxon>Bacteria</taxon>
        <taxon>Pseudomonadati</taxon>
        <taxon>Pseudomonadota</taxon>
        <taxon>Gammaproteobacteria</taxon>
        <taxon>Chromatiales</taxon>
        <taxon>Sedimenticolaceae</taxon>
        <taxon>Sedimenticola</taxon>
    </lineage>
</organism>
<keyword evidence="3" id="KW-1185">Reference proteome</keyword>
<gene>
    <name evidence="2" type="ORF">AAY24_15335</name>
</gene>
<dbReference type="Proteomes" id="UP000034410">
    <property type="component" value="Chromosome"/>
</dbReference>
<reference evidence="2 3" key="1">
    <citation type="journal article" date="2015" name="Genome Announc.">
        <title>Complete Genome Sequence of Sedimenticola thiotaurini Strain SIP-G1, a Polyphosphate- and Polyhydroxyalkanoate-Accumulating Sulfur-Oxidizing Gammaproteobacterium Isolated from Salt Marsh Sediments.</title>
        <authorList>
            <person name="Flood B.E."/>
            <person name="Jones D.S."/>
            <person name="Bailey J.V."/>
        </authorList>
    </citation>
    <scope>NUCLEOTIDE SEQUENCE [LARGE SCALE GENOMIC DNA]</scope>
    <source>
        <strain evidence="2 3">SIP-G1</strain>
    </source>
</reference>
<evidence type="ECO:0000313" key="2">
    <source>
        <dbReference type="EMBL" id="AKH21501.1"/>
    </source>
</evidence>
<dbReference type="KEGG" id="seds:AAY24_15335"/>